<evidence type="ECO:0000313" key="1">
    <source>
        <dbReference type="EMBL" id="OQR68942.1"/>
    </source>
</evidence>
<sequence length="151" mass="17083">MNVIIVTIRQTNDGEHGVGRFRKIRKLKRRNRSAIFVLASETERYTPDNNRTIFRCFPQGGGSWKLAIMYAMARQLPTPQANLGGNVWQAEKAKKPRLDNKYGLTTDRFRKSHSYCGPNQPRCDPSQHWGPGYRSPTDIIPMSIAAHVAGA</sequence>
<protein>
    <submittedName>
        <fullName evidence="1">Poly(U)-binding-splicing factor PUF60-like</fullName>
    </submittedName>
</protein>
<organism evidence="1 2">
    <name type="scientific">Tropilaelaps mercedesae</name>
    <dbReference type="NCBI Taxonomy" id="418985"/>
    <lineage>
        <taxon>Eukaryota</taxon>
        <taxon>Metazoa</taxon>
        <taxon>Ecdysozoa</taxon>
        <taxon>Arthropoda</taxon>
        <taxon>Chelicerata</taxon>
        <taxon>Arachnida</taxon>
        <taxon>Acari</taxon>
        <taxon>Parasitiformes</taxon>
        <taxon>Mesostigmata</taxon>
        <taxon>Gamasina</taxon>
        <taxon>Dermanyssoidea</taxon>
        <taxon>Laelapidae</taxon>
        <taxon>Tropilaelaps</taxon>
    </lineage>
</organism>
<comment type="caution">
    <text evidence="1">The sequence shown here is derived from an EMBL/GenBank/DDBJ whole genome shotgun (WGS) entry which is preliminary data.</text>
</comment>
<gene>
    <name evidence="1" type="ORF">BIW11_12578</name>
</gene>
<dbReference type="Proteomes" id="UP000192247">
    <property type="component" value="Unassembled WGS sequence"/>
</dbReference>
<keyword evidence="2" id="KW-1185">Reference proteome</keyword>
<dbReference type="InParanoid" id="A0A1V9X6N2"/>
<dbReference type="EMBL" id="MNPL01022857">
    <property type="protein sequence ID" value="OQR68942.1"/>
    <property type="molecule type" value="Genomic_DNA"/>
</dbReference>
<name>A0A1V9X6N2_9ACAR</name>
<evidence type="ECO:0000313" key="2">
    <source>
        <dbReference type="Proteomes" id="UP000192247"/>
    </source>
</evidence>
<reference evidence="1 2" key="1">
    <citation type="journal article" date="2017" name="Gigascience">
        <title>Draft genome of the honey bee ectoparasitic mite, Tropilaelaps mercedesae, is shaped by the parasitic life history.</title>
        <authorList>
            <person name="Dong X."/>
            <person name="Armstrong S.D."/>
            <person name="Xia D."/>
            <person name="Makepeace B.L."/>
            <person name="Darby A.C."/>
            <person name="Kadowaki T."/>
        </authorList>
    </citation>
    <scope>NUCLEOTIDE SEQUENCE [LARGE SCALE GENOMIC DNA]</scope>
    <source>
        <strain evidence="1">Wuxi-XJTLU</strain>
    </source>
</reference>
<dbReference type="AlphaFoldDB" id="A0A1V9X6N2"/>
<proteinExistence type="predicted"/>
<accession>A0A1V9X6N2</accession>